<evidence type="ECO:0008006" key="3">
    <source>
        <dbReference type="Google" id="ProtNLM"/>
    </source>
</evidence>
<dbReference type="EMBL" id="WEID01000006">
    <property type="protein sequence ID" value="KAB8139067.1"/>
    <property type="molecule type" value="Genomic_DNA"/>
</dbReference>
<evidence type="ECO:0000313" key="1">
    <source>
        <dbReference type="EMBL" id="KAB8139067.1"/>
    </source>
</evidence>
<sequence length="69" mass="8051">MRNHPVIERMEQHGFLTEQQHFGNDANGNEVFVGDVIFEFNEEFWLEDQLGYGEVQILKTIGAERKLAQ</sequence>
<accession>A0A7C8KU83</accession>
<reference evidence="1 2" key="1">
    <citation type="submission" date="2019-10" db="EMBL/GenBank/DDBJ databases">
        <title>Gracilibacillus sp. nov. isolated from rice seeds.</title>
        <authorList>
            <person name="He S."/>
        </authorList>
    </citation>
    <scope>NUCLEOTIDE SEQUENCE [LARGE SCALE GENOMIC DNA]</scope>
    <source>
        <strain evidence="1 2">TD8</strain>
    </source>
</reference>
<dbReference type="AlphaFoldDB" id="A0A7C8KU83"/>
<dbReference type="RefSeq" id="WP_153400971.1">
    <property type="nucleotide sequence ID" value="NZ_ML762424.1"/>
</dbReference>
<comment type="caution">
    <text evidence="1">The sequence shown here is derived from an EMBL/GenBank/DDBJ whole genome shotgun (WGS) entry which is preliminary data.</text>
</comment>
<gene>
    <name evidence="1" type="ORF">F9U64_01325</name>
</gene>
<protein>
    <recommendedName>
        <fullName evidence="3">YopX protein domain-containing protein</fullName>
    </recommendedName>
</protein>
<name>A0A7C8KU83_9BACI</name>
<organism evidence="1 2">
    <name type="scientific">Gracilibacillus oryzae</name>
    <dbReference type="NCBI Taxonomy" id="1672701"/>
    <lineage>
        <taxon>Bacteria</taxon>
        <taxon>Bacillati</taxon>
        <taxon>Bacillota</taxon>
        <taxon>Bacilli</taxon>
        <taxon>Bacillales</taxon>
        <taxon>Bacillaceae</taxon>
        <taxon>Gracilibacillus</taxon>
    </lineage>
</organism>
<keyword evidence="2" id="KW-1185">Reference proteome</keyword>
<dbReference type="OrthoDB" id="2454838at2"/>
<proteinExistence type="predicted"/>
<evidence type="ECO:0000313" key="2">
    <source>
        <dbReference type="Proteomes" id="UP000480246"/>
    </source>
</evidence>
<dbReference type="Gene3D" id="3.30.40.30">
    <property type="entry name" value="YqaI domain"/>
    <property type="match status" value="1"/>
</dbReference>
<dbReference type="Proteomes" id="UP000480246">
    <property type="component" value="Unassembled WGS sequence"/>
</dbReference>
<dbReference type="InterPro" id="IPR023118">
    <property type="entry name" value="YqaI_dom_sf"/>
</dbReference>